<proteinExistence type="predicted"/>
<comment type="caution">
    <text evidence="1">The sequence shown here is derived from an EMBL/GenBank/DDBJ whole genome shotgun (WGS) entry which is preliminary data.</text>
</comment>
<organism evidence="1 2">
    <name type="scientific">Lactarius akahatsu</name>
    <dbReference type="NCBI Taxonomy" id="416441"/>
    <lineage>
        <taxon>Eukaryota</taxon>
        <taxon>Fungi</taxon>
        <taxon>Dikarya</taxon>
        <taxon>Basidiomycota</taxon>
        <taxon>Agaricomycotina</taxon>
        <taxon>Agaricomycetes</taxon>
        <taxon>Russulales</taxon>
        <taxon>Russulaceae</taxon>
        <taxon>Lactarius</taxon>
    </lineage>
</organism>
<evidence type="ECO:0000313" key="2">
    <source>
        <dbReference type="Proteomes" id="UP001201163"/>
    </source>
</evidence>
<name>A0AAD4QEM4_9AGAM</name>
<sequence>MSEAHRVATPTRSWRRTVADALALAQSAVELDTANTDPSGALFAYTKSVRRLRTIRARLERHGAHVEARQLAAICDGYTERMRQLSVTCTVPPPPYEYQPSQSPFGSERSVFADAGVRVPYGCPARVHGGT</sequence>
<dbReference type="EMBL" id="JAKELL010000019">
    <property type="protein sequence ID" value="KAH8993143.1"/>
    <property type="molecule type" value="Genomic_DNA"/>
</dbReference>
<dbReference type="Proteomes" id="UP001201163">
    <property type="component" value="Unassembled WGS sequence"/>
</dbReference>
<reference evidence="1" key="1">
    <citation type="submission" date="2022-01" db="EMBL/GenBank/DDBJ databases">
        <title>Comparative genomics reveals a dynamic genome evolution in the ectomycorrhizal milk-cap (Lactarius) mushrooms.</title>
        <authorList>
            <consortium name="DOE Joint Genome Institute"/>
            <person name="Lebreton A."/>
            <person name="Tang N."/>
            <person name="Kuo A."/>
            <person name="LaButti K."/>
            <person name="Drula E."/>
            <person name="Barry K."/>
            <person name="Clum A."/>
            <person name="Lipzen A."/>
            <person name="Mousain D."/>
            <person name="Ng V."/>
            <person name="Wang R."/>
            <person name="Wang X."/>
            <person name="Dai Y."/>
            <person name="Henrissat B."/>
            <person name="Grigoriev I.V."/>
            <person name="Guerin-Laguette A."/>
            <person name="Yu F."/>
            <person name="Martin F.M."/>
        </authorList>
    </citation>
    <scope>NUCLEOTIDE SEQUENCE</scope>
    <source>
        <strain evidence="1">QP</strain>
    </source>
</reference>
<dbReference type="AlphaFoldDB" id="A0AAD4QEM4"/>
<gene>
    <name evidence="1" type="ORF">EDB92DRAFT_437514</name>
</gene>
<protein>
    <submittedName>
        <fullName evidence="1">Uncharacterized protein</fullName>
    </submittedName>
</protein>
<accession>A0AAD4QEM4</accession>
<keyword evidence="2" id="KW-1185">Reference proteome</keyword>
<evidence type="ECO:0000313" key="1">
    <source>
        <dbReference type="EMBL" id="KAH8993143.1"/>
    </source>
</evidence>